<sequence length="317" mass="36063">MKKTLILLVVIPLIAIITLMSVSKRFDGFSYLRFGESLSHINSVLKETKIKQRQDCMNENVTGTDMACVVGDKTASDKALLMGDSHSNQYWNFFDVMGKNAHVAVDMKATSLCLAIPRVYHADLYTYKGDYYRACHENVKKYYEAIRSHKYKYVIISQVWENYAAFKVRSQIEDSPSPAESINILTRATEQAIQDIIDAGAQPILVKTMFPMPKNFLTCFYEHFKTRGEYEHQACNPNPQINKTVWTEPFFATLQARFPSLIIVDPKSVQCPGGLCRTEIEGIPLYRDVGHLNDYATKTLGEAYLQKFGNPLKAPDR</sequence>
<dbReference type="EMBL" id="DACYAJ020000026">
    <property type="protein sequence ID" value="HCD1257007.1"/>
    <property type="molecule type" value="Genomic_DNA"/>
</dbReference>
<evidence type="ECO:0000259" key="1">
    <source>
        <dbReference type="Pfam" id="PF19040"/>
    </source>
</evidence>
<feature type="domain" description="SGNH" evidence="1">
    <location>
        <begin position="64"/>
        <end position="305"/>
    </location>
</feature>
<organism evidence="2 3">
    <name type="scientific">Citrobacter amalonaticus</name>
    <dbReference type="NCBI Taxonomy" id="35703"/>
    <lineage>
        <taxon>Bacteria</taxon>
        <taxon>Pseudomonadati</taxon>
        <taxon>Pseudomonadota</taxon>
        <taxon>Gammaproteobacteria</taxon>
        <taxon>Enterobacterales</taxon>
        <taxon>Enterobacteriaceae</taxon>
        <taxon>Citrobacter</taxon>
    </lineage>
</organism>
<evidence type="ECO:0000313" key="2">
    <source>
        <dbReference type="EMBL" id="HCD1257007.1"/>
    </source>
</evidence>
<dbReference type="AlphaFoldDB" id="A0A9C7QMM6"/>
<dbReference type="Pfam" id="PF19040">
    <property type="entry name" value="SGNH"/>
    <property type="match status" value="1"/>
</dbReference>
<evidence type="ECO:0000313" key="3">
    <source>
        <dbReference type="Proteomes" id="UP000862426"/>
    </source>
</evidence>
<reference evidence="2" key="1">
    <citation type="journal article" date="2018" name="Genome Biol.">
        <title>SKESA: strategic k-mer extension for scrupulous assemblies.</title>
        <authorList>
            <person name="Souvorov A."/>
            <person name="Agarwala R."/>
            <person name="Lipman D.J."/>
        </authorList>
    </citation>
    <scope>NUCLEOTIDE SEQUENCE</scope>
    <source>
        <strain evidence="2">CAV1698</strain>
    </source>
</reference>
<name>A0A9C7QMM6_CITAM</name>
<reference evidence="2" key="2">
    <citation type="submission" date="2022-05" db="EMBL/GenBank/DDBJ databases">
        <authorList>
            <consortium name="NCBI Pathogen Detection Project"/>
        </authorList>
    </citation>
    <scope>NUCLEOTIDE SEQUENCE</scope>
    <source>
        <strain evidence="2">CAV1698</strain>
    </source>
</reference>
<gene>
    <name evidence="2" type="ORF">JD854_RS18395</name>
</gene>
<comment type="caution">
    <text evidence="2">The sequence shown here is derived from an EMBL/GenBank/DDBJ whole genome shotgun (WGS) entry which is preliminary data.</text>
</comment>
<dbReference type="InterPro" id="IPR043968">
    <property type="entry name" value="SGNH"/>
</dbReference>
<proteinExistence type="predicted"/>
<accession>A0A9C7QMM6</accession>
<dbReference type="Proteomes" id="UP000862426">
    <property type="component" value="Unassembled WGS sequence"/>
</dbReference>
<protein>
    <recommendedName>
        <fullName evidence="1">SGNH domain-containing protein</fullName>
    </recommendedName>
</protein>